<dbReference type="Proteomes" id="UP001145114">
    <property type="component" value="Unassembled WGS sequence"/>
</dbReference>
<name>A0ACC1HK88_9FUNG</name>
<evidence type="ECO:0000313" key="2">
    <source>
        <dbReference type="Proteomes" id="UP001145114"/>
    </source>
</evidence>
<gene>
    <name evidence="1" type="ORF">EV182_007120</name>
</gene>
<organism evidence="1 2">
    <name type="scientific">Spiromyces aspiralis</name>
    <dbReference type="NCBI Taxonomy" id="68401"/>
    <lineage>
        <taxon>Eukaryota</taxon>
        <taxon>Fungi</taxon>
        <taxon>Fungi incertae sedis</taxon>
        <taxon>Zoopagomycota</taxon>
        <taxon>Kickxellomycotina</taxon>
        <taxon>Kickxellomycetes</taxon>
        <taxon>Kickxellales</taxon>
        <taxon>Kickxellaceae</taxon>
        <taxon>Spiromyces</taxon>
    </lineage>
</organism>
<sequence length="269" mass="31308">RAGLKWAASLMNAVVLITVLSAGNSGLYASTRVMWMLAKDRKAPAIFSRVNRFGVPFWAMLFTTFWAVVFFALSFIGDQVVYLFLVNISGVTGFIFWICITVCHIRFRRAYIRQGYSLDDLPYKAMFYPFGPYYATILLFVVMIAQGYSTLSPFSPRDFVSTYIAIPIFIIIWVTYKYWRKTKFIKLMDIDLVTDTLPEQERLGLIKYDPEEEQEGYIRYYTAWPRKLIKVVRKRRRRGEVSHDDNNESYDQRSGNTGDTFAEKHVVSV</sequence>
<comment type="caution">
    <text evidence="1">The sequence shown here is derived from an EMBL/GenBank/DDBJ whole genome shotgun (WGS) entry which is preliminary data.</text>
</comment>
<dbReference type="EMBL" id="JAMZIH010003195">
    <property type="protein sequence ID" value="KAJ1676985.1"/>
    <property type="molecule type" value="Genomic_DNA"/>
</dbReference>
<feature type="non-terminal residue" evidence="1">
    <location>
        <position position="1"/>
    </location>
</feature>
<proteinExistence type="predicted"/>
<protein>
    <submittedName>
        <fullName evidence="1">Uncharacterized protein</fullName>
    </submittedName>
</protein>
<accession>A0ACC1HK88</accession>
<evidence type="ECO:0000313" key="1">
    <source>
        <dbReference type="EMBL" id="KAJ1676985.1"/>
    </source>
</evidence>
<reference evidence="1" key="1">
    <citation type="submission" date="2022-06" db="EMBL/GenBank/DDBJ databases">
        <title>Phylogenomic reconstructions and comparative analyses of Kickxellomycotina fungi.</title>
        <authorList>
            <person name="Reynolds N.K."/>
            <person name="Stajich J.E."/>
            <person name="Barry K."/>
            <person name="Grigoriev I.V."/>
            <person name="Crous P."/>
            <person name="Smith M.E."/>
        </authorList>
    </citation>
    <scope>NUCLEOTIDE SEQUENCE</scope>
    <source>
        <strain evidence="1">RSA 2271</strain>
    </source>
</reference>
<keyword evidence="2" id="KW-1185">Reference proteome</keyword>